<gene>
    <name evidence="2" type="ORF">KILIM_025_00630</name>
</gene>
<dbReference type="AlphaFoldDB" id="K6WPH3"/>
<dbReference type="eggNOG" id="COG4636">
    <property type="taxonomic scope" value="Bacteria"/>
</dbReference>
<dbReference type="Proteomes" id="UP000008366">
    <property type="component" value="Unassembled WGS sequence"/>
</dbReference>
<dbReference type="InterPro" id="IPR008538">
    <property type="entry name" value="Uma2"/>
</dbReference>
<accession>K6WPH3</accession>
<keyword evidence="3" id="KW-1185">Reference proteome</keyword>
<reference evidence="2 3" key="1">
    <citation type="submission" date="2012-08" db="EMBL/GenBank/DDBJ databases">
        <title>Whole genome shotgun sequence of Kineosphaera limosa NBRC 100340.</title>
        <authorList>
            <person name="Yoshida I."/>
            <person name="Isaki S."/>
            <person name="Hosoyama A."/>
            <person name="Tsuchikane K."/>
            <person name="Katsumata H."/>
            <person name="Ando Y."/>
            <person name="Ohji S."/>
            <person name="Hamada M."/>
            <person name="Tamura T."/>
            <person name="Yamazoe A."/>
            <person name="Yamazaki S."/>
            <person name="Fujita N."/>
        </authorList>
    </citation>
    <scope>NUCLEOTIDE SEQUENCE [LARGE SCALE GENOMIC DNA]</scope>
    <source>
        <strain evidence="2 3">NBRC 100340</strain>
    </source>
</reference>
<dbReference type="CDD" id="cd06260">
    <property type="entry name" value="DUF820-like"/>
    <property type="match status" value="1"/>
</dbReference>
<sequence>MIAVVESELEFPAAPMPRLADLQAWDQGLCRREDSYELVEGVPTPAPAESIINRVAATLLAGLLNADRGDWIALIAMDLTVHDDSAPTVRRPDIVVARRRRGGDVPSARLLVSEVLLVVEVVSPSSVERDLVTKRREYAAVGIPTYLVVDLRAEPGELTLYEGRESGGGYADVPPGSSVTVTIDGHGIAIAVDDLLA</sequence>
<evidence type="ECO:0000313" key="2">
    <source>
        <dbReference type="EMBL" id="GAB95726.1"/>
    </source>
</evidence>
<proteinExistence type="predicted"/>
<organism evidence="2 3">
    <name type="scientific">Kineosphaera limosa NBRC 100340</name>
    <dbReference type="NCBI Taxonomy" id="1184609"/>
    <lineage>
        <taxon>Bacteria</taxon>
        <taxon>Bacillati</taxon>
        <taxon>Actinomycetota</taxon>
        <taxon>Actinomycetes</taxon>
        <taxon>Micrococcales</taxon>
        <taxon>Dermatophilaceae</taxon>
        <taxon>Kineosphaera</taxon>
    </lineage>
</organism>
<dbReference type="PANTHER" id="PTHR34107">
    <property type="entry name" value="SLL0198 PROTEIN-RELATED"/>
    <property type="match status" value="1"/>
</dbReference>
<dbReference type="Gene3D" id="3.90.1570.10">
    <property type="entry name" value="tt1808, chain A"/>
    <property type="match status" value="1"/>
</dbReference>
<dbReference type="InterPro" id="IPR012296">
    <property type="entry name" value="Nuclease_put_TT1808"/>
</dbReference>
<dbReference type="RefSeq" id="WP_006592258.1">
    <property type="nucleotide sequence ID" value="NZ_BAHD01000025.1"/>
</dbReference>
<comment type="caution">
    <text evidence="2">The sequence shown here is derived from an EMBL/GenBank/DDBJ whole genome shotgun (WGS) entry which is preliminary data.</text>
</comment>
<dbReference type="EMBL" id="BAHD01000025">
    <property type="protein sequence ID" value="GAB95726.1"/>
    <property type="molecule type" value="Genomic_DNA"/>
</dbReference>
<dbReference type="InterPro" id="IPR011335">
    <property type="entry name" value="Restrct_endonuc-II-like"/>
</dbReference>
<dbReference type="STRING" id="1184609.KILIM_025_00630"/>
<evidence type="ECO:0000259" key="1">
    <source>
        <dbReference type="Pfam" id="PF05685"/>
    </source>
</evidence>
<name>K6WPH3_9MICO</name>
<feature type="domain" description="Putative restriction endonuclease" evidence="1">
    <location>
        <begin position="29"/>
        <end position="174"/>
    </location>
</feature>
<dbReference type="PANTHER" id="PTHR34107:SF2">
    <property type="entry name" value="SLL0888 PROTEIN"/>
    <property type="match status" value="1"/>
</dbReference>
<dbReference type="OrthoDB" id="9799703at2"/>
<protein>
    <recommendedName>
        <fullName evidence="1">Putative restriction endonuclease domain-containing protein</fullName>
    </recommendedName>
</protein>
<dbReference type="Pfam" id="PF05685">
    <property type="entry name" value="Uma2"/>
    <property type="match status" value="1"/>
</dbReference>
<dbReference type="SUPFAM" id="SSF52980">
    <property type="entry name" value="Restriction endonuclease-like"/>
    <property type="match status" value="1"/>
</dbReference>
<evidence type="ECO:0000313" key="3">
    <source>
        <dbReference type="Proteomes" id="UP000008366"/>
    </source>
</evidence>